<evidence type="ECO:0000313" key="1">
    <source>
        <dbReference type="EMBL" id="PST43162.1"/>
    </source>
</evidence>
<keyword evidence="2" id="KW-1185">Reference proteome</keyword>
<dbReference type="EMBL" id="PYLQ01000001">
    <property type="protein sequence ID" value="PST43162.1"/>
    <property type="molecule type" value="Genomic_DNA"/>
</dbReference>
<organism evidence="1 2">
    <name type="scientific">Faecalibacillus intestinalis</name>
    <dbReference type="NCBI Taxonomy" id="1982626"/>
    <lineage>
        <taxon>Bacteria</taxon>
        <taxon>Bacillati</taxon>
        <taxon>Bacillota</taxon>
        <taxon>Erysipelotrichia</taxon>
        <taxon>Erysipelotrichales</taxon>
        <taxon>Coprobacillaceae</taxon>
        <taxon>Faecalibacillus</taxon>
    </lineage>
</organism>
<dbReference type="Proteomes" id="UP000240974">
    <property type="component" value="Unassembled WGS sequence"/>
</dbReference>
<accession>A0A2T3G6P1</accession>
<evidence type="ECO:0000313" key="2">
    <source>
        <dbReference type="Proteomes" id="UP000240974"/>
    </source>
</evidence>
<dbReference type="AlphaFoldDB" id="A0A2T3G6P1"/>
<protein>
    <submittedName>
        <fullName evidence="1">Uncharacterized protein</fullName>
    </submittedName>
</protein>
<comment type="caution">
    <text evidence="1">The sequence shown here is derived from an EMBL/GenBank/DDBJ whole genome shotgun (WGS) entry which is preliminary data.</text>
</comment>
<sequence length="312" mass="36033">MMCVMFLLATANGCSSNLDKSDSNSKNPISSIFSKKEDKYSVESIEKKNFKEAKNIPKDDDFNINADKLTGEFCQDIAETYYNKYNWLNNIPNEHSLDSTPSGIQIINDYYKNKDQTGGMYDDLPACAKVSFIKIKETLSYKEAKDEYDYLKKNIKKYFGNVLIDHSAEKNWHPQYDNGTEVFGIRLSKANSTHYKIEDGDYQLELSFSLYALTQTNKNLNTKNIKNGFIWLGLDKFYNSEYKCIDAYKMNFNIPFSEAIEKSEHLDLDNEDEAKEYDAMIQRIDTLPIISISKMLKQKEDTYFATGKCVLL</sequence>
<proteinExistence type="predicted"/>
<reference evidence="1 2" key="1">
    <citation type="journal article" date="2019" name="Int. J. Syst. Evol. Microbiol.">
        <title>Faecalibacillus intestinalis gen. nov., sp. nov. and Faecalibacillus faecis sp. nov., isolated from human faeces.</title>
        <authorList>
            <person name="Seo B."/>
            <person name="Jeon K."/>
            <person name="Baek I."/>
            <person name="Lee Y.M."/>
            <person name="Baek K."/>
            <person name="Ko G."/>
        </authorList>
    </citation>
    <scope>NUCLEOTIDE SEQUENCE [LARGE SCALE GENOMIC DNA]</scope>
    <source>
        <strain evidence="1 2">SNUG30099</strain>
    </source>
</reference>
<name>A0A2T3G6P1_9FIRM</name>
<gene>
    <name evidence="1" type="ORF">C7U54_00150</name>
</gene>